<reference evidence="3" key="1">
    <citation type="submission" date="2018-05" db="EMBL/GenBank/DDBJ databases">
        <authorList>
            <person name="Lanie J.A."/>
            <person name="Ng W.-L."/>
            <person name="Kazmierczak K.M."/>
            <person name="Andrzejewski T.M."/>
            <person name="Davidsen T.M."/>
            <person name="Wayne K.J."/>
            <person name="Tettelin H."/>
            <person name="Glass J.I."/>
            <person name="Rusch D."/>
            <person name="Podicherti R."/>
            <person name="Tsui H.-C.T."/>
            <person name="Winkler M.E."/>
        </authorList>
    </citation>
    <scope>NUCLEOTIDE SEQUENCE</scope>
</reference>
<evidence type="ECO:0000259" key="2">
    <source>
        <dbReference type="Pfam" id="PF00534"/>
    </source>
</evidence>
<dbReference type="CDD" id="cd03801">
    <property type="entry name" value="GT4_PimA-like"/>
    <property type="match status" value="1"/>
</dbReference>
<dbReference type="PANTHER" id="PTHR46401:SF2">
    <property type="entry name" value="GLYCOSYLTRANSFERASE WBBK-RELATED"/>
    <property type="match status" value="1"/>
</dbReference>
<organism evidence="3">
    <name type="scientific">marine metagenome</name>
    <dbReference type="NCBI Taxonomy" id="408172"/>
    <lineage>
        <taxon>unclassified sequences</taxon>
        <taxon>metagenomes</taxon>
        <taxon>ecological metagenomes</taxon>
    </lineage>
</organism>
<name>A0A382HH81_9ZZZZ</name>
<keyword evidence="1" id="KW-0808">Transferase</keyword>
<feature type="domain" description="Glycosyl transferase family 1" evidence="2">
    <location>
        <begin position="187"/>
        <end position="331"/>
    </location>
</feature>
<dbReference type="GO" id="GO:0016757">
    <property type="term" value="F:glycosyltransferase activity"/>
    <property type="evidence" value="ECO:0007669"/>
    <property type="project" value="InterPro"/>
</dbReference>
<evidence type="ECO:0000256" key="1">
    <source>
        <dbReference type="ARBA" id="ARBA00022679"/>
    </source>
</evidence>
<accession>A0A382HH81</accession>
<sequence>MNSYTQGSSGGDVLFVELTKRWKGVEHTVCTSALGEQFCRMKGLTNAHFVISTEETEFRGIITTYVLRILIGLKIALSLRSIPDIIYVSSDIPCDTFPASILKIRAKITGKTCKWVQKFYHINDPKRKLSYSTQMLSLALLRRFADVFVGCSQESVDLLKKRGFPESILHVVKPGANIVLPTKTENSEYSAVFVGRIHPSKGIDDLLLVWKEILLNKPRAKLALIGKGEENMMCFYQSKIEALGLSDCIKMLGFVPDNEVSRLLSGTRLLVFPSHEEGYGMAVAEAIAHGCQVVAYDLPVFQTEFGSNLIRVECYDTNVFAQKVIDCMDNNRQINCPDFIRSWEQASKEEFEIIENQFVI</sequence>
<dbReference type="PANTHER" id="PTHR46401">
    <property type="entry name" value="GLYCOSYLTRANSFERASE WBBK-RELATED"/>
    <property type="match status" value="1"/>
</dbReference>
<proteinExistence type="predicted"/>
<dbReference type="InterPro" id="IPR001296">
    <property type="entry name" value="Glyco_trans_1"/>
</dbReference>
<dbReference type="SUPFAM" id="SSF53756">
    <property type="entry name" value="UDP-Glycosyltransferase/glycogen phosphorylase"/>
    <property type="match status" value="1"/>
</dbReference>
<dbReference type="EMBL" id="UINC01060882">
    <property type="protein sequence ID" value="SVB85861.1"/>
    <property type="molecule type" value="Genomic_DNA"/>
</dbReference>
<evidence type="ECO:0000313" key="3">
    <source>
        <dbReference type="EMBL" id="SVB85861.1"/>
    </source>
</evidence>
<dbReference type="Pfam" id="PF00534">
    <property type="entry name" value="Glycos_transf_1"/>
    <property type="match status" value="1"/>
</dbReference>
<dbReference type="AlphaFoldDB" id="A0A382HH81"/>
<dbReference type="Gene3D" id="3.40.50.2000">
    <property type="entry name" value="Glycogen Phosphorylase B"/>
    <property type="match status" value="2"/>
</dbReference>
<protein>
    <recommendedName>
        <fullName evidence="2">Glycosyl transferase family 1 domain-containing protein</fullName>
    </recommendedName>
</protein>
<gene>
    <name evidence="3" type="ORF">METZ01_LOCUS238715</name>
</gene>